<proteinExistence type="predicted"/>
<reference evidence="1" key="1">
    <citation type="submission" date="2022-10" db="EMBL/GenBank/DDBJ databases">
        <authorList>
            <person name="Chen Y."/>
            <person name="Dougan E. K."/>
            <person name="Chan C."/>
            <person name="Rhodes N."/>
            <person name="Thang M."/>
        </authorList>
    </citation>
    <scope>NUCLEOTIDE SEQUENCE</scope>
</reference>
<dbReference type="EMBL" id="CAMXCT020003495">
    <property type="protein sequence ID" value="CAL1158164.1"/>
    <property type="molecule type" value="Genomic_DNA"/>
</dbReference>
<organism evidence="1">
    <name type="scientific">Cladocopium goreaui</name>
    <dbReference type="NCBI Taxonomy" id="2562237"/>
    <lineage>
        <taxon>Eukaryota</taxon>
        <taxon>Sar</taxon>
        <taxon>Alveolata</taxon>
        <taxon>Dinophyceae</taxon>
        <taxon>Suessiales</taxon>
        <taxon>Symbiodiniaceae</taxon>
        <taxon>Cladocopium</taxon>
    </lineage>
</organism>
<accession>A0A9P1D6I1</accession>
<dbReference type="EMBL" id="CAMXCT010003495">
    <property type="protein sequence ID" value="CAI4004789.1"/>
    <property type="molecule type" value="Genomic_DNA"/>
</dbReference>
<evidence type="ECO:0000313" key="3">
    <source>
        <dbReference type="Proteomes" id="UP001152797"/>
    </source>
</evidence>
<evidence type="ECO:0000313" key="2">
    <source>
        <dbReference type="EMBL" id="CAL1158164.1"/>
    </source>
</evidence>
<feature type="non-terminal residue" evidence="1">
    <location>
        <position position="1"/>
    </location>
</feature>
<sequence length="116" mass="12685">AIHGCVQRLVRLDLGSADHRRWLGKHRGRHAGGFSTPTTAQHGEDLCGHVVGSGFDPLFLHHFRGCQSKCQFASLLRWHPVSDGLDQQLGGVWLLEPSADRHCAAPAVGFGLCLER</sequence>
<protein>
    <submittedName>
        <fullName evidence="1">Uncharacterized protein</fullName>
    </submittedName>
</protein>
<evidence type="ECO:0000313" key="1">
    <source>
        <dbReference type="EMBL" id="CAI4004789.1"/>
    </source>
</evidence>
<reference evidence="2" key="2">
    <citation type="submission" date="2024-04" db="EMBL/GenBank/DDBJ databases">
        <authorList>
            <person name="Chen Y."/>
            <person name="Shah S."/>
            <person name="Dougan E. K."/>
            <person name="Thang M."/>
            <person name="Chan C."/>
        </authorList>
    </citation>
    <scope>NUCLEOTIDE SEQUENCE [LARGE SCALE GENOMIC DNA]</scope>
</reference>
<feature type="non-terminal residue" evidence="1">
    <location>
        <position position="116"/>
    </location>
</feature>
<dbReference type="Proteomes" id="UP001152797">
    <property type="component" value="Unassembled WGS sequence"/>
</dbReference>
<dbReference type="AlphaFoldDB" id="A0A9P1D6I1"/>
<keyword evidence="3" id="KW-1185">Reference proteome</keyword>
<comment type="caution">
    <text evidence="1">The sequence shown here is derived from an EMBL/GenBank/DDBJ whole genome shotgun (WGS) entry which is preliminary data.</text>
</comment>
<gene>
    <name evidence="1" type="ORF">C1SCF055_LOCUS30560</name>
</gene>
<name>A0A9P1D6I1_9DINO</name>
<dbReference type="EMBL" id="CAMXCT030003495">
    <property type="protein sequence ID" value="CAL4792101.1"/>
    <property type="molecule type" value="Genomic_DNA"/>
</dbReference>